<evidence type="ECO:0000259" key="2">
    <source>
        <dbReference type="Pfam" id="PF07727"/>
    </source>
</evidence>
<protein>
    <submittedName>
        <fullName evidence="3">Ribonuclease H-like domain-containing protein</fullName>
    </submittedName>
</protein>
<gene>
    <name evidence="3" type="ORF">Tco_0977677</name>
</gene>
<dbReference type="CDD" id="cd09272">
    <property type="entry name" value="RNase_HI_RT_Ty1"/>
    <property type="match status" value="1"/>
</dbReference>
<reference evidence="3" key="2">
    <citation type="submission" date="2022-01" db="EMBL/GenBank/DDBJ databases">
        <authorList>
            <person name="Yamashiro T."/>
            <person name="Shiraishi A."/>
            <person name="Satake H."/>
            <person name="Nakayama K."/>
        </authorList>
    </citation>
    <scope>NUCLEOTIDE SEQUENCE</scope>
</reference>
<feature type="compositionally biased region" description="Basic and acidic residues" evidence="1">
    <location>
        <begin position="491"/>
        <end position="503"/>
    </location>
</feature>
<organism evidence="3 4">
    <name type="scientific">Tanacetum coccineum</name>
    <dbReference type="NCBI Taxonomy" id="301880"/>
    <lineage>
        <taxon>Eukaryota</taxon>
        <taxon>Viridiplantae</taxon>
        <taxon>Streptophyta</taxon>
        <taxon>Embryophyta</taxon>
        <taxon>Tracheophyta</taxon>
        <taxon>Spermatophyta</taxon>
        <taxon>Magnoliopsida</taxon>
        <taxon>eudicotyledons</taxon>
        <taxon>Gunneridae</taxon>
        <taxon>Pentapetalae</taxon>
        <taxon>asterids</taxon>
        <taxon>campanulids</taxon>
        <taxon>Asterales</taxon>
        <taxon>Asteraceae</taxon>
        <taxon>Asteroideae</taxon>
        <taxon>Anthemideae</taxon>
        <taxon>Anthemidinae</taxon>
        <taxon>Tanacetum</taxon>
    </lineage>
</organism>
<evidence type="ECO:0000313" key="3">
    <source>
        <dbReference type="EMBL" id="GJT51520.1"/>
    </source>
</evidence>
<feature type="compositionally biased region" description="Polar residues" evidence="1">
    <location>
        <begin position="506"/>
        <end position="519"/>
    </location>
</feature>
<name>A0ABQ5EKS8_9ASTR</name>
<comment type="caution">
    <text evidence="3">The sequence shown here is derived from an EMBL/GenBank/DDBJ whole genome shotgun (WGS) entry which is preliminary data.</text>
</comment>
<feature type="compositionally biased region" description="Polar residues" evidence="1">
    <location>
        <begin position="240"/>
        <end position="254"/>
    </location>
</feature>
<dbReference type="InterPro" id="IPR013103">
    <property type="entry name" value="RVT_2"/>
</dbReference>
<accession>A0ABQ5EKS8</accession>
<dbReference type="Proteomes" id="UP001151760">
    <property type="component" value="Unassembled WGS sequence"/>
</dbReference>
<sequence>MGFITGACSRSDYLASAPLLDQWDRCNVVVLNWILTSLSQDVYLGHVFSDNPAKVWNDLKETYDRVDGSIVFNMIQKINSFKQRSLHVVEYYHKLNSLWKEFDALTKLPDCTCEARNEVVDHDKLMKLMQFLMGLDDVYQPIRSSILTREILPEAKDAFVIISREESLRGSGNWSNGNSSGNWSNGNNANKGNYDSLLCKNYGLKGHTINRCFEIIGYPPGFKRNPNLKPVNNLNSNNSDIRGSSVSNNDKSASPLSLSNEQMMKLMSLLNDKSTAGTANMAVVPKYTVSLLSVNKLIKDSKLSVCFDKSNCYVQDLRKQKVLGTGSEFVGLYLFDEKFNVSPTVCNRNLNLNYIKNDLPCDVCHKAKQSRESFPLSEHKSSVVGQLIHLDVWGPYKVVSREGFRLPSSVLNGKSPFFLVYGREPNLSHLRSFGCLCYVSVVKGSDKFSSKSENNETSSDSGDTPGVNDLNFFDSFESNSSPETPNESPNDDEKGTPVSREDENNQSEGNVASNNEVPTFQNVFENQTEEVNLRRSSRVSKLPAKLNDYVLSNTVKYGLKRFVNHSMLSFDNFVFVSNLNNSFEPSSFEEASKDVNWINGMNDEMKALIKYMSSGEIERFKTRLVAKGFNQKEGIDYEETFSPVVKISTVRCLIDLAVQKLLHEFGLLACRPVVTPLPENIVLSHKKTANDKFLKNVTAYQKLVEKLIYLCMTRPDISYDVNCLSQHMHSPLQSHFDLWLRLLRYLKLAPGSGINFAKSHSNKRHATLSKSSAEAEYRAMASVTCKIMWVLKVLKDFSQCGLTPVDLFCDNKSAIQTTANPVMHEKTKHFDIDVHLVREKVASSLIKTKKVNSKDQVADIFTKALGSVQHGVLVNKLGMINLFAA</sequence>
<dbReference type="SUPFAM" id="SSF56672">
    <property type="entry name" value="DNA/RNA polymerases"/>
    <property type="match status" value="1"/>
</dbReference>
<dbReference type="InterPro" id="IPR043502">
    <property type="entry name" value="DNA/RNA_pol_sf"/>
</dbReference>
<feature type="compositionally biased region" description="Low complexity" evidence="1">
    <location>
        <begin position="475"/>
        <end position="488"/>
    </location>
</feature>
<proteinExistence type="predicted"/>
<reference evidence="3" key="1">
    <citation type="journal article" date="2022" name="Int. J. Mol. Sci.">
        <title>Draft Genome of Tanacetum Coccineum: Genomic Comparison of Closely Related Tanacetum-Family Plants.</title>
        <authorList>
            <person name="Yamashiro T."/>
            <person name="Shiraishi A."/>
            <person name="Nakayama K."/>
            <person name="Satake H."/>
        </authorList>
    </citation>
    <scope>NUCLEOTIDE SEQUENCE</scope>
</reference>
<feature type="region of interest" description="Disordered" evidence="1">
    <location>
        <begin position="228"/>
        <end position="254"/>
    </location>
</feature>
<dbReference type="EMBL" id="BQNB010016415">
    <property type="protein sequence ID" value="GJT51520.1"/>
    <property type="molecule type" value="Genomic_DNA"/>
</dbReference>
<evidence type="ECO:0000313" key="4">
    <source>
        <dbReference type="Proteomes" id="UP001151760"/>
    </source>
</evidence>
<feature type="region of interest" description="Disordered" evidence="1">
    <location>
        <begin position="448"/>
        <end position="519"/>
    </location>
</feature>
<feature type="compositionally biased region" description="Low complexity" evidence="1">
    <location>
        <begin position="228"/>
        <end position="239"/>
    </location>
</feature>
<dbReference type="PANTHER" id="PTHR11439">
    <property type="entry name" value="GAG-POL-RELATED RETROTRANSPOSON"/>
    <property type="match status" value="1"/>
</dbReference>
<dbReference type="Pfam" id="PF07727">
    <property type="entry name" value="RVT_2"/>
    <property type="match status" value="1"/>
</dbReference>
<keyword evidence="4" id="KW-1185">Reference proteome</keyword>
<evidence type="ECO:0000256" key="1">
    <source>
        <dbReference type="SAM" id="MobiDB-lite"/>
    </source>
</evidence>
<dbReference type="PANTHER" id="PTHR11439:SF508">
    <property type="entry name" value="RNA-DIRECTED DNA POLYMERASE"/>
    <property type="match status" value="1"/>
</dbReference>
<feature type="domain" description="Reverse transcriptase Ty1/copia-type" evidence="2">
    <location>
        <begin position="618"/>
        <end position="660"/>
    </location>
</feature>